<organism evidence="11 12">
    <name type="scientific">Benzoatithermus flavus</name>
    <dbReference type="NCBI Taxonomy" id="3108223"/>
    <lineage>
        <taxon>Bacteria</taxon>
        <taxon>Pseudomonadati</taxon>
        <taxon>Pseudomonadota</taxon>
        <taxon>Alphaproteobacteria</taxon>
        <taxon>Geminicoccales</taxon>
        <taxon>Geminicoccaceae</taxon>
        <taxon>Benzoatithermus</taxon>
    </lineage>
</organism>
<dbReference type="RefSeq" id="WP_418158091.1">
    <property type="nucleotide sequence ID" value="NZ_JBBLZC010000002.1"/>
</dbReference>
<evidence type="ECO:0000313" key="11">
    <source>
        <dbReference type="EMBL" id="MEK0082243.1"/>
    </source>
</evidence>
<evidence type="ECO:0000256" key="8">
    <source>
        <dbReference type="SAM" id="SignalP"/>
    </source>
</evidence>
<evidence type="ECO:0000259" key="9">
    <source>
        <dbReference type="Pfam" id="PF00768"/>
    </source>
</evidence>
<dbReference type="Pfam" id="PF00768">
    <property type="entry name" value="Peptidase_S11"/>
    <property type="match status" value="1"/>
</dbReference>
<dbReference type="InterPro" id="IPR007730">
    <property type="entry name" value="SPOR-like_dom"/>
</dbReference>
<protein>
    <submittedName>
        <fullName evidence="11">Serine hydrolase</fullName>
    </submittedName>
</protein>
<dbReference type="PANTHER" id="PTHR21581">
    <property type="entry name" value="D-ALANYL-D-ALANINE CARBOXYPEPTIDASE"/>
    <property type="match status" value="1"/>
</dbReference>
<keyword evidence="3 11" id="KW-0378">Hydrolase</keyword>
<dbReference type="Gene3D" id="3.40.710.10">
    <property type="entry name" value="DD-peptidase/beta-lactamase superfamily"/>
    <property type="match status" value="1"/>
</dbReference>
<evidence type="ECO:0000256" key="4">
    <source>
        <dbReference type="ARBA" id="ARBA00022960"/>
    </source>
</evidence>
<dbReference type="Proteomes" id="UP001375743">
    <property type="component" value="Unassembled WGS sequence"/>
</dbReference>
<keyword evidence="5" id="KW-0573">Peptidoglycan synthesis</keyword>
<dbReference type="InterPro" id="IPR036680">
    <property type="entry name" value="SPOR-like_sf"/>
</dbReference>
<feature type="domain" description="Peptidase S11 D-alanyl-D-alanine carboxypeptidase A N-terminal" evidence="9">
    <location>
        <begin position="23"/>
        <end position="248"/>
    </location>
</feature>
<dbReference type="PRINTS" id="PR00725">
    <property type="entry name" value="DADACBPTASE1"/>
</dbReference>
<dbReference type="InterPro" id="IPR018044">
    <property type="entry name" value="Peptidase_S11"/>
</dbReference>
<dbReference type="Gene3D" id="3.30.70.1070">
    <property type="entry name" value="Sporulation related repeat"/>
    <property type="match status" value="1"/>
</dbReference>
<sequence>MRWGERAWFVLLWLALLVSALASPASARQEAYILLDHASGEVLDARNADEPAYPASLTKMMTLYLTFRALESGQITLDSRFRVSPRAAAMAPTKLGLKPNSTIRVEDAILGLVTKSANDAAATLAEGLGGSEDQFALLMTRTARELGMTRTVFRNASGLPNPEQRTTARDLARLATRLINDFPQYYGYFSRRSFSYGGRVHGNHNRLLFSYAGMDGLKTGYTQASGFNLAASAVRGGRRLVAVVLGGPTARARDVEMAQLLDAGFEKLDRERRSGPVEVARAQPSPERPMLAAAAYGSDEAAGDAGDVVAASLTPPAKRSAATRKQEEIAAELEPARPGKKAAKIGAARNVARKRAASPYGIQVGAYQKAPQAREAAQRAMQRAPELLRSTFVSVSSQKMRRKTVFRATLVGLTEEDARAACRRLKKSKQDCLVVRTGPVAVAER</sequence>
<feature type="signal peptide" evidence="8">
    <location>
        <begin position="1"/>
        <end position="27"/>
    </location>
</feature>
<feature type="domain" description="SPOR" evidence="10">
    <location>
        <begin position="357"/>
        <end position="436"/>
    </location>
</feature>
<evidence type="ECO:0000259" key="10">
    <source>
        <dbReference type="Pfam" id="PF05036"/>
    </source>
</evidence>
<comment type="caution">
    <text evidence="11">The sequence shown here is derived from an EMBL/GenBank/DDBJ whole genome shotgun (WGS) entry which is preliminary data.</text>
</comment>
<keyword evidence="4" id="KW-0133">Cell shape</keyword>
<dbReference type="InterPro" id="IPR001967">
    <property type="entry name" value="Peptidase_S11_N"/>
</dbReference>
<keyword evidence="2 8" id="KW-0732">Signal</keyword>
<evidence type="ECO:0000256" key="2">
    <source>
        <dbReference type="ARBA" id="ARBA00022729"/>
    </source>
</evidence>
<comment type="similarity">
    <text evidence="1 7">Belongs to the peptidase S11 family.</text>
</comment>
<dbReference type="Pfam" id="PF05036">
    <property type="entry name" value="SPOR"/>
    <property type="match status" value="1"/>
</dbReference>
<evidence type="ECO:0000256" key="3">
    <source>
        <dbReference type="ARBA" id="ARBA00022801"/>
    </source>
</evidence>
<dbReference type="EMBL" id="JBBLZC010000002">
    <property type="protein sequence ID" value="MEK0082243.1"/>
    <property type="molecule type" value="Genomic_DNA"/>
</dbReference>
<accession>A0ABU8XM39</accession>
<feature type="chain" id="PRO_5046276765" evidence="8">
    <location>
        <begin position="28"/>
        <end position="445"/>
    </location>
</feature>
<evidence type="ECO:0000256" key="7">
    <source>
        <dbReference type="RuleBase" id="RU004016"/>
    </source>
</evidence>
<evidence type="ECO:0000256" key="5">
    <source>
        <dbReference type="ARBA" id="ARBA00022984"/>
    </source>
</evidence>
<keyword evidence="6" id="KW-0961">Cell wall biogenesis/degradation</keyword>
<dbReference type="InterPro" id="IPR012338">
    <property type="entry name" value="Beta-lactam/transpept-like"/>
</dbReference>
<gene>
    <name evidence="11" type="ORF">U1T56_03695</name>
</gene>
<proteinExistence type="inferred from homology"/>
<keyword evidence="12" id="KW-1185">Reference proteome</keyword>
<reference evidence="11 12" key="1">
    <citation type="submission" date="2024-01" db="EMBL/GenBank/DDBJ databases">
        <title>Multi-omics insights into the function and evolution of sodium benzoate biodegradation pathways in Benzoatithermus flavus gen. nov., sp. nov. from hot spring.</title>
        <authorList>
            <person name="Hu C.-J."/>
            <person name="Li W.-J."/>
        </authorList>
    </citation>
    <scope>NUCLEOTIDE SEQUENCE [LARGE SCALE GENOMIC DNA]</scope>
    <source>
        <strain evidence="11 12">SYSU G07066</strain>
    </source>
</reference>
<dbReference type="SUPFAM" id="SSF56601">
    <property type="entry name" value="beta-lactamase/transpeptidase-like"/>
    <property type="match status" value="1"/>
</dbReference>
<evidence type="ECO:0000256" key="6">
    <source>
        <dbReference type="ARBA" id="ARBA00023316"/>
    </source>
</evidence>
<evidence type="ECO:0000256" key="1">
    <source>
        <dbReference type="ARBA" id="ARBA00007164"/>
    </source>
</evidence>
<dbReference type="PANTHER" id="PTHR21581:SF6">
    <property type="entry name" value="TRAFFICKING PROTEIN PARTICLE COMPLEX SUBUNIT 12"/>
    <property type="match status" value="1"/>
</dbReference>
<dbReference type="GO" id="GO:0016787">
    <property type="term" value="F:hydrolase activity"/>
    <property type="evidence" value="ECO:0007669"/>
    <property type="project" value="UniProtKB-KW"/>
</dbReference>
<evidence type="ECO:0000313" key="12">
    <source>
        <dbReference type="Proteomes" id="UP001375743"/>
    </source>
</evidence>
<name>A0ABU8XM39_9PROT</name>